<dbReference type="Proteomes" id="UP000187001">
    <property type="component" value="Unassembled WGS sequence"/>
</dbReference>
<proteinExistence type="predicted"/>
<comment type="caution">
    <text evidence="1">The sequence shown here is derived from an EMBL/GenBank/DDBJ whole genome shotgun (WGS) entry which is preliminary data.</text>
</comment>
<sequence>MAEIRLRLDDYGFGHLPAEPLYRNLASLKRSGEVRRIDHAAQPRAYWAIAQSAALRLQLPEAM</sequence>
<organism evidence="1 2">
    <name type="scientific">Mycolicibacterium fortuitum</name>
    <name type="common">Mycobacterium fortuitum</name>
    <dbReference type="NCBI Taxonomy" id="1766"/>
    <lineage>
        <taxon>Bacteria</taxon>
        <taxon>Bacillati</taxon>
        <taxon>Actinomycetota</taxon>
        <taxon>Actinomycetes</taxon>
        <taxon>Mycobacteriales</taxon>
        <taxon>Mycobacteriaceae</taxon>
        <taxon>Mycolicibacterium</taxon>
    </lineage>
</organism>
<dbReference type="AlphaFoldDB" id="A0ABD6QT07"/>
<evidence type="ECO:0000313" key="1">
    <source>
        <dbReference type="EMBL" id="OMC51930.1"/>
    </source>
</evidence>
<dbReference type="EMBL" id="MBER01000010">
    <property type="protein sequence ID" value="OMC51930.1"/>
    <property type="molecule type" value="Genomic_DNA"/>
</dbReference>
<reference evidence="1 2" key="1">
    <citation type="submission" date="2016-07" db="EMBL/GenBank/DDBJ databases">
        <authorList>
            <person name="Sutton G."/>
            <person name="Brinkac L."/>
            <person name="Sanka R."/>
            <person name="Adams M."/>
            <person name="Lau E."/>
            <person name="Kumar A."/>
            <person name="Macaden R."/>
        </authorList>
    </citation>
    <scope>NUCLEOTIDE SEQUENCE [LARGE SCALE GENOMIC DNA]</scope>
    <source>
        <strain evidence="1 2">GA-0871</strain>
    </source>
</reference>
<protein>
    <submittedName>
        <fullName evidence="1">Uncharacterized protein</fullName>
    </submittedName>
</protein>
<dbReference type="RefSeq" id="WP_076202675.1">
    <property type="nucleotide sequence ID" value="NZ_MBER01000010.1"/>
</dbReference>
<gene>
    <name evidence="1" type="ORF">A5742_17495</name>
</gene>
<accession>A0ABD6QT07</accession>
<name>A0ABD6QT07_MYCFO</name>
<evidence type="ECO:0000313" key="2">
    <source>
        <dbReference type="Proteomes" id="UP000187001"/>
    </source>
</evidence>